<dbReference type="Gene3D" id="2.60.40.1090">
    <property type="entry name" value="Fimbrial-type adhesion domain"/>
    <property type="match status" value="1"/>
</dbReference>
<comment type="similarity">
    <text evidence="2">Belongs to the fimbrial protein family.</text>
</comment>
<dbReference type="InterPro" id="IPR036937">
    <property type="entry name" value="Adhesion_dom_fimbrial_sf"/>
</dbReference>
<organism evidence="5 6">
    <name type="scientific">Cupriavidus metallidurans (strain ATCC 43123 / DSM 2839 / NBRC 102507 / CH34)</name>
    <name type="common">Ralstonia metallidurans</name>
    <dbReference type="NCBI Taxonomy" id="266264"/>
    <lineage>
        <taxon>Bacteria</taxon>
        <taxon>Pseudomonadati</taxon>
        <taxon>Pseudomonadota</taxon>
        <taxon>Betaproteobacteria</taxon>
        <taxon>Burkholderiales</taxon>
        <taxon>Burkholderiaceae</taxon>
        <taxon>Cupriavidus</taxon>
    </lineage>
</organism>
<dbReference type="GO" id="GO:0043709">
    <property type="term" value="P:cell adhesion involved in single-species biofilm formation"/>
    <property type="evidence" value="ECO:0007669"/>
    <property type="project" value="TreeGrafter"/>
</dbReference>
<accession>Q1LKA4</accession>
<feature type="domain" description="Fimbrial-type adhesion" evidence="4">
    <location>
        <begin position="218"/>
        <end position="360"/>
    </location>
</feature>
<gene>
    <name evidence="5" type="ordered locus">Rmet_2545</name>
</gene>
<dbReference type="Pfam" id="PF00419">
    <property type="entry name" value="Fimbrial"/>
    <property type="match status" value="1"/>
</dbReference>
<name>Q1LKA4_CUPMC</name>
<protein>
    <submittedName>
        <fullName evidence="5">Fimbrial protein</fullName>
    </submittedName>
</protein>
<evidence type="ECO:0000313" key="6">
    <source>
        <dbReference type="Proteomes" id="UP000002429"/>
    </source>
</evidence>
<dbReference type="InterPro" id="IPR050263">
    <property type="entry name" value="Bact_Fimbrial_Adh_Pro"/>
</dbReference>
<proteinExistence type="inferred from homology"/>
<dbReference type="Gene3D" id="2.60.40.3310">
    <property type="match status" value="1"/>
</dbReference>
<dbReference type="InterPro" id="IPR008966">
    <property type="entry name" value="Adhesion_dom_sf"/>
</dbReference>
<dbReference type="Proteomes" id="UP000002429">
    <property type="component" value="Chromosome"/>
</dbReference>
<dbReference type="EMBL" id="CP000352">
    <property type="protein sequence ID" value="ABF09422.1"/>
    <property type="molecule type" value="Genomic_DNA"/>
</dbReference>
<evidence type="ECO:0000313" key="5">
    <source>
        <dbReference type="EMBL" id="ABF09422.1"/>
    </source>
</evidence>
<dbReference type="eggNOG" id="COG3539">
    <property type="taxonomic scope" value="Bacteria"/>
</dbReference>
<keyword evidence="3" id="KW-0281">Fimbrium</keyword>
<dbReference type="InterPro" id="IPR000259">
    <property type="entry name" value="Adhesion_dom_fimbrial"/>
</dbReference>
<sequence>MDRGAESQSRCVSIGDKLLPMLEPLIRHFRHTGWNPTRPGLIRITLLGGYIFLTPIQPVSAGSIIYPSTAGTPFSLSFGTSLTSSRDQGVGRQLATAWQNPGLRLSDVRCPVTKTTSVSGIPVPGMPNAYQTNLAGIGMRFAMTDGWTGGLAAAPSRTTFSPPSPNAAAVDYFSAELIVTGPIKSGALTSLPSMTVQFSGSCFDTVTRTITITPGTRVMANSCTVTTPHVEVPLPPVRLASLLPVGRVSTERADFNISLSCPTGIGIHITLTDAIRPVNRTNDLTPALDSTARGIALRLSRGGTPITFGADSAARGNPGQWYVGPSAATTLVPLTARYVATGTVRPGAVRALATFTLSYQ</sequence>
<dbReference type="PANTHER" id="PTHR33420">
    <property type="entry name" value="FIMBRIAL SUBUNIT ELFA-RELATED"/>
    <property type="match status" value="1"/>
</dbReference>
<evidence type="ECO:0000256" key="1">
    <source>
        <dbReference type="ARBA" id="ARBA00004561"/>
    </source>
</evidence>
<dbReference type="STRING" id="266264.Rmet_2545"/>
<evidence type="ECO:0000259" key="4">
    <source>
        <dbReference type="Pfam" id="PF00419"/>
    </source>
</evidence>
<dbReference type="GO" id="GO:0009289">
    <property type="term" value="C:pilus"/>
    <property type="evidence" value="ECO:0007669"/>
    <property type="project" value="UniProtKB-SubCell"/>
</dbReference>
<comment type="subcellular location">
    <subcellularLocation>
        <location evidence="1">Fimbrium</location>
    </subcellularLocation>
</comment>
<dbReference type="AlphaFoldDB" id="Q1LKA4"/>
<dbReference type="SUPFAM" id="SSF49401">
    <property type="entry name" value="Bacterial adhesins"/>
    <property type="match status" value="1"/>
</dbReference>
<reference evidence="6" key="1">
    <citation type="journal article" date="2010" name="PLoS ONE">
        <title>The complete genome sequence of Cupriavidus metallidurans strain CH34, a master survivalist in harsh and anthropogenic environments.</title>
        <authorList>
            <person name="Janssen P.J."/>
            <person name="Van Houdt R."/>
            <person name="Moors H."/>
            <person name="Monsieurs P."/>
            <person name="Morin N."/>
            <person name="Michaux A."/>
            <person name="Benotmane M.A."/>
            <person name="Leys N."/>
            <person name="Vallaeys T."/>
            <person name="Lapidus A."/>
            <person name="Monchy S."/>
            <person name="Medigue C."/>
            <person name="Taghavi S."/>
            <person name="McCorkle S."/>
            <person name="Dunn J."/>
            <person name="van der Lelie D."/>
            <person name="Mergeay M."/>
        </authorList>
    </citation>
    <scope>NUCLEOTIDE SEQUENCE [LARGE SCALE GENOMIC DNA]</scope>
    <source>
        <strain evidence="6">ATCC 43123 / DSM 2839 / NBRC 102507 / CH34</strain>
    </source>
</reference>
<keyword evidence="6" id="KW-1185">Reference proteome</keyword>
<dbReference type="KEGG" id="rme:Rmet_2545"/>
<dbReference type="PANTHER" id="PTHR33420:SF14">
    <property type="entry name" value="TYPE 1 FIMBRIN D-MANNOSE SPECIFIC ADHESIN"/>
    <property type="match status" value="1"/>
</dbReference>
<evidence type="ECO:0000256" key="3">
    <source>
        <dbReference type="ARBA" id="ARBA00023263"/>
    </source>
</evidence>
<evidence type="ECO:0000256" key="2">
    <source>
        <dbReference type="ARBA" id="ARBA00006671"/>
    </source>
</evidence>
<dbReference type="HOGENOM" id="CLU_058392_6_1_4"/>